<keyword evidence="3" id="KW-1185">Reference proteome</keyword>
<protein>
    <recommendedName>
        <fullName evidence="1">Amidohydrolase-related domain-containing protein</fullName>
    </recommendedName>
</protein>
<evidence type="ECO:0000313" key="3">
    <source>
        <dbReference type="Proteomes" id="UP000298656"/>
    </source>
</evidence>
<dbReference type="GO" id="GO:0016787">
    <property type="term" value="F:hydrolase activity"/>
    <property type="evidence" value="ECO:0007669"/>
    <property type="project" value="InterPro"/>
</dbReference>
<evidence type="ECO:0000259" key="1">
    <source>
        <dbReference type="Pfam" id="PF04909"/>
    </source>
</evidence>
<gene>
    <name evidence="2" type="ORF">FAZ95_25990</name>
</gene>
<proteinExistence type="predicted"/>
<dbReference type="Gene3D" id="3.20.20.140">
    <property type="entry name" value="Metal-dependent hydrolases"/>
    <property type="match status" value="1"/>
</dbReference>
<accession>A0A4P8IWE0</accession>
<evidence type="ECO:0000313" key="2">
    <source>
        <dbReference type="EMBL" id="QCP52607.1"/>
    </source>
</evidence>
<reference evidence="2 3" key="1">
    <citation type="submission" date="2019-05" db="EMBL/GenBank/DDBJ databases">
        <title>Burkholderia sp. DHOD12, isolated from subtropical forest soil.</title>
        <authorList>
            <person name="Gao Z.-H."/>
            <person name="Qiu L.-H."/>
        </authorList>
    </citation>
    <scope>NUCLEOTIDE SEQUENCE [LARGE SCALE GENOMIC DNA]</scope>
    <source>
        <strain evidence="2 3">DHOD12</strain>
    </source>
</reference>
<dbReference type="EMBL" id="CP040078">
    <property type="protein sequence ID" value="QCP52607.1"/>
    <property type="molecule type" value="Genomic_DNA"/>
</dbReference>
<dbReference type="PANTHER" id="PTHR35563">
    <property type="entry name" value="BARREL METAL-DEPENDENT HYDROLASE, PUTATIVE (AFU_ORTHOLOGUE AFUA_1G16240)-RELATED"/>
    <property type="match status" value="1"/>
</dbReference>
<name>A0A4P8IWE0_9BURK</name>
<dbReference type="Pfam" id="PF04909">
    <property type="entry name" value="Amidohydro_2"/>
    <property type="match status" value="1"/>
</dbReference>
<dbReference type="SUPFAM" id="SSF51556">
    <property type="entry name" value="Metallo-dependent hydrolases"/>
    <property type="match status" value="1"/>
</dbReference>
<sequence length="297" mass="32377">MDLTLPATVADPFTALSMKSAAWLAREEPRITGIDSHAHIFVRGLPLATQRRHAPNYDATLDQYIDQLDGHGMSQGVLVQPSFLGVDNAFLAAVSKRYPRRFRGVAVVDPEVSDAELETLNAAHVVGARLNLIGLPLPGFQERRWSALLSRLNALRWHVEVQAHAADLPYVLDSLLAHRCTVVVDHFGRPDATLGANDPGFRHLLSKASSGDVWVKLSAAYRSGEGTCGTESGIALAGALLGAFGAQRLVWGSDWPHTQHRHLIDYAAAANALQQWIPDEATRRTILTTSAANLFRF</sequence>
<dbReference type="InterPro" id="IPR032466">
    <property type="entry name" value="Metal_Hydrolase"/>
</dbReference>
<feature type="domain" description="Amidohydrolase-related" evidence="1">
    <location>
        <begin position="34"/>
        <end position="297"/>
    </location>
</feature>
<organism evidence="2 3">
    <name type="scientific">Trinickia violacea</name>
    <dbReference type="NCBI Taxonomy" id="2571746"/>
    <lineage>
        <taxon>Bacteria</taxon>
        <taxon>Pseudomonadati</taxon>
        <taxon>Pseudomonadota</taxon>
        <taxon>Betaproteobacteria</taxon>
        <taxon>Burkholderiales</taxon>
        <taxon>Burkholderiaceae</taxon>
        <taxon>Trinickia</taxon>
    </lineage>
</organism>
<dbReference type="KEGG" id="tvl:FAZ95_25990"/>
<dbReference type="AlphaFoldDB" id="A0A4P8IWE0"/>
<dbReference type="InterPro" id="IPR052358">
    <property type="entry name" value="Aro_Compnd_Degr_Hydrolases"/>
</dbReference>
<dbReference type="Proteomes" id="UP000298656">
    <property type="component" value="Chromosome 2"/>
</dbReference>
<dbReference type="InterPro" id="IPR006680">
    <property type="entry name" value="Amidohydro-rel"/>
</dbReference>
<dbReference type="OrthoDB" id="9787654at2"/>
<dbReference type="PANTHER" id="PTHR35563:SF2">
    <property type="entry name" value="BARREL METAL-DEPENDENT HYDROLASE, PUTATIVE (AFU_ORTHOLOGUE AFUA_1G16240)-RELATED"/>
    <property type="match status" value="1"/>
</dbReference>
<dbReference type="RefSeq" id="WP_137335378.1">
    <property type="nucleotide sequence ID" value="NZ_CP040078.1"/>
</dbReference>